<dbReference type="GO" id="GO:0031462">
    <property type="term" value="C:Cul2-RING ubiquitin ligase complex"/>
    <property type="evidence" value="ECO:0000318"/>
    <property type="project" value="GO_Central"/>
</dbReference>
<evidence type="ECO:0000259" key="7">
    <source>
        <dbReference type="Pfam" id="PF25572"/>
    </source>
</evidence>
<dbReference type="OrthoDB" id="10013584at2759"/>
<dbReference type="Proteomes" id="UP000005239">
    <property type="component" value="Unassembled WGS sequence"/>
</dbReference>
<feature type="compositionally biased region" description="Polar residues" evidence="4">
    <location>
        <begin position="1256"/>
        <end position="1269"/>
    </location>
</feature>
<sequence length="1815" mass="200852">MDGDDWTGGGNEEGERERDNYSYEDSEQFDEDDMCSMATDEGGSRKDDWDGWDGERERSDDNQLDASLDDLPSTSGMDAATMASFHLSHLHNDSSRSRGKEGKEGRAPSAASTLTLTPSIGGVGKGMKAQSSSFPSLKSFAVKACARHLTFYALEASYNHAQLFRYTLPPGEEGERLKKLSLLNNGDILSYPLSLTLFHMIFFSLYWNVLFQKGMMIFDCIGNCLANGSVEEFNRGDNLYKSGAVQNVMQLGFLLTADVYPYSASTSLSPSLPYYGDDMGSRRMNKWSKVENGRVKGEGIRGSNVIPFKVSLGIDRCRVISCECECGMIGWCHHIVALCLFRIHQKKEVEYRGTMWDSINELDIRKCRKFSQWLVNELPRKFIPVAQRLLDGLNDKHSIIFECEGAPDPTDGGHEPIARWFMSGDLNEKVANALYKFCQPSPTVHCDVNLLSTPPAIASDWSLMLQPLKSKKPEGIWNLLSIARALFKKRDANATSLLHVITDQVLASTHVLIWWLITSLEKSGQWTHTADRKSNPLMNNYEIPQLCGAALCEEIVSLWRVAALNPALNRKERGKLASIIQTYHKTAVERQCKLIDSMGGRGAKAVHSLNNIFSLLISTTVNGDGLTLSTLTLKFTKESFPGFFPALQACHMQWSACELLSLPPDATFSLDPSISPHLPHNYGVLRRPYTVASITPPSTHYYGYGLVENCGNSKKKKELEHFDVDELESCESGQESDMTGSSSRVKKSRSSSNSYDSDLDRLFAVAHTPLDGMELKLARCEALFSHGHTATATAKAAELITHMRGCLPSVVWRYDEILTTNGDSSISNSVPITPSNKKQSAHSYNNRVGGSHPSQYFNTSPHHTAYGGKSGTKYGRNPFSDGIYHTPSNSSILPPVELPNDKVHSISQKTCDIVERALFLAKQISSYVSHRHSVFRLLIDVLKMPKGAMSTSQLQVKLFHLESEIISILNKMSIDAEELKVIREEGSALARMDLNMNGRSDNIWKGEKEGMGVPPVSLALFLFTSLVSRDNILVREEDDNIALGASLAVLGARHPYAETSFPMLGECLRRQKGDLALRLMRRYKDDSCKLGLILDRLLDPSQHRMYKYHKSNGAYFLERDAILGPVIKRGDRPTMISWLGYLLKKKEKIERVEGTNNDNEKEKKEDNIEPNDVEGINSRRPSLQHSISSYESGGMGGNGGKSSFDESEESAGGDDKSSISTHRSSDEGNDSSFNSHSHSTSLFPSYSKGVVKGYGQRTSAPFTNQNPPRNNKRTRLSPPCEAHSHYMVELSKRILMEAGGDESSPVFIHAPNNHGPHRKLLMSSFLTGLYALGLSNKASSSWTSRTYSTHSGCLSQQALNIGSGALSVMKDTWSLHFTPSEAAALADKAGNLSDPSCIDLGAELALSVLSQTHALSCNEGIRALEQCREKGITFLEKAITAIEEASTREEVFPEILFRASRIWADTVSREDGPPPPPSFPTSTPPSIPPLAHNPYYHHVAAMMAVAASGEGVGEGSNPSSSFVIGSSPQSHLPMHNLSRGGEFMHPNLSIDPSSHSIHSIHLSHSAPNLIGMNGNVGNVLYTPPPHPSIQLPTKFDARLERIARAQRIGLKAMESMAKRGGDEDKKYSKDPPNSMDIQWLFNLSSHMGTPFILLFCDMCSRTVHSPHLLTHFVMELIKIFPHMPHGSLRLAATSSNRPPQGMGQGKFRSSALSSGWQLPTADLFDRAMESAYEALAHRLKPSLTRLSPIDVEEILEVLTRIYGIFHHCYHPGLSFFKELATHCLKHKAVRSNKELHDHIQEMILYNGGYQYSYQG</sequence>
<feature type="compositionally biased region" description="Basic and acidic residues" evidence="4">
    <location>
        <begin position="1153"/>
        <end position="1167"/>
    </location>
</feature>
<gene>
    <name evidence="8" type="primary">WBGene00103080</name>
</gene>
<feature type="compositionally biased region" description="Acidic residues" evidence="4">
    <location>
        <begin position="22"/>
        <end position="34"/>
    </location>
</feature>
<keyword evidence="5" id="KW-0472">Membrane</keyword>
<feature type="region of interest" description="Disordered" evidence="4">
    <location>
        <begin position="89"/>
        <end position="118"/>
    </location>
</feature>
<feature type="transmembrane region" description="Helical" evidence="5">
    <location>
        <begin position="188"/>
        <end position="207"/>
    </location>
</feature>
<feature type="compositionally biased region" description="Low complexity" evidence="4">
    <location>
        <begin position="1231"/>
        <end position="1241"/>
    </location>
</feature>
<feature type="region of interest" description="Disordered" evidence="4">
    <location>
        <begin position="828"/>
        <end position="847"/>
    </location>
</feature>
<accession>A0A2A6BY73</accession>
<dbReference type="EnsemblMetazoa" id="PPA13526.1">
    <property type="protein sequence ID" value="PPA13526.1"/>
    <property type="gene ID" value="WBGene00103080"/>
</dbReference>
<feature type="region of interest" description="Disordered" evidence="4">
    <location>
        <begin position="728"/>
        <end position="755"/>
    </location>
</feature>
<feature type="compositionally biased region" description="Basic and acidic residues" evidence="4">
    <location>
        <begin position="42"/>
        <end position="61"/>
    </location>
</feature>
<evidence type="ECO:0000256" key="5">
    <source>
        <dbReference type="SAM" id="Phobius"/>
    </source>
</evidence>
<feature type="compositionally biased region" description="Gly residues" evidence="4">
    <location>
        <begin position="1"/>
        <end position="11"/>
    </location>
</feature>
<feature type="compositionally biased region" description="Polar residues" evidence="4">
    <location>
        <begin position="731"/>
        <end position="740"/>
    </location>
</feature>
<protein>
    <submittedName>
        <fullName evidence="8">Ebax-1</fullName>
    </submittedName>
</protein>
<dbReference type="InterPro" id="IPR048370">
    <property type="entry name" value="ZSWIM4-8_C"/>
</dbReference>
<dbReference type="PANTHER" id="PTHR22619">
    <property type="entry name" value="ZINC FINGER SWIM DOMAIN CONTAINING PROTEIN 4, 5, 6"/>
    <property type="match status" value="1"/>
</dbReference>
<dbReference type="PANTHER" id="PTHR22619:SF1">
    <property type="entry name" value="ZINC FINGER SWIM DOMAIN-CONTAINING PROTEIN 8"/>
    <property type="match status" value="1"/>
</dbReference>
<keyword evidence="5" id="KW-0812">Transmembrane</keyword>
<keyword evidence="3" id="KW-0862">Zinc</keyword>
<keyword evidence="1" id="KW-0479">Metal-binding</keyword>
<organism evidence="8 9">
    <name type="scientific">Pristionchus pacificus</name>
    <name type="common">Parasitic nematode worm</name>
    <dbReference type="NCBI Taxonomy" id="54126"/>
    <lineage>
        <taxon>Eukaryota</taxon>
        <taxon>Metazoa</taxon>
        <taxon>Ecdysozoa</taxon>
        <taxon>Nematoda</taxon>
        <taxon>Chromadorea</taxon>
        <taxon>Rhabditida</taxon>
        <taxon>Rhabditina</taxon>
        <taxon>Diplogasteromorpha</taxon>
        <taxon>Diplogasteroidea</taxon>
        <taxon>Neodiplogasteridae</taxon>
        <taxon>Pristionchus</taxon>
    </lineage>
</organism>
<keyword evidence="2" id="KW-0863">Zinc-finger</keyword>
<dbReference type="GO" id="GO:0008270">
    <property type="term" value="F:zinc ion binding"/>
    <property type="evidence" value="ECO:0007669"/>
    <property type="project" value="UniProtKB-KW"/>
</dbReference>
<name>A0A2A6BY73_PRIPA</name>
<evidence type="ECO:0000256" key="3">
    <source>
        <dbReference type="ARBA" id="ARBA00022833"/>
    </source>
</evidence>
<reference evidence="9" key="1">
    <citation type="journal article" date="2008" name="Nat. Genet.">
        <title>The Pristionchus pacificus genome provides a unique perspective on nematode lifestyle and parasitism.</title>
        <authorList>
            <person name="Dieterich C."/>
            <person name="Clifton S.W."/>
            <person name="Schuster L.N."/>
            <person name="Chinwalla A."/>
            <person name="Delehaunty K."/>
            <person name="Dinkelacker I."/>
            <person name="Fulton L."/>
            <person name="Fulton R."/>
            <person name="Godfrey J."/>
            <person name="Minx P."/>
            <person name="Mitreva M."/>
            <person name="Roeseler W."/>
            <person name="Tian H."/>
            <person name="Witte H."/>
            <person name="Yang S.P."/>
            <person name="Wilson R.K."/>
            <person name="Sommer R.J."/>
        </authorList>
    </citation>
    <scope>NUCLEOTIDE SEQUENCE [LARGE SCALE GENOMIC DNA]</scope>
    <source>
        <strain evidence="9">PS312</strain>
    </source>
</reference>
<dbReference type="Pfam" id="PF21055">
    <property type="entry name" value="ZSWIM4-8_C"/>
    <property type="match status" value="1"/>
</dbReference>
<evidence type="ECO:0000313" key="8">
    <source>
        <dbReference type="EnsemblMetazoa" id="PPA13526.1"/>
    </source>
</evidence>
<evidence type="ECO:0000313" key="9">
    <source>
        <dbReference type="Proteomes" id="UP000005239"/>
    </source>
</evidence>
<accession>A0A8R1Y9T7</accession>
<evidence type="ECO:0000256" key="1">
    <source>
        <dbReference type="ARBA" id="ARBA00022723"/>
    </source>
</evidence>
<proteinExistence type="predicted"/>
<evidence type="ECO:0000259" key="6">
    <source>
        <dbReference type="Pfam" id="PF21055"/>
    </source>
</evidence>
<feature type="region of interest" description="Disordered" evidence="4">
    <location>
        <begin position="1153"/>
        <end position="1278"/>
    </location>
</feature>
<feature type="compositionally biased region" description="Basic and acidic residues" evidence="4">
    <location>
        <begin position="90"/>
        <end position="106"/>
    </location>
</feature>
<reference evidence="8" key="2">
    <citation type="submission" date="2022-06" db="UniProtKB">
        <authorList>
            <consortium name="EnsemblMetazoa"/>
        </authorList>
    </citation>
    <scope>IDENTIFICATION</scope>
    <source>
        <strain evidence="8">PS312</strain>
    </source>
</reference>
<feature type="domain" description="ZSWIM8 TPR repeats" evidence="7">
    <location>
        <begin position="424"/>
        <end position="652"/>
    </location>
</feature>
<keyword evidence="5" id="KW-1133">Transmembrane helix</keyword>
<evidence type="ECO:0000256" key="4">
    <source>
        <dbReference type="SAM" id="MobiDB-lite"/>
    </source>
</evidence>
<dbReference type="Pfam" id="PF25572">
    <property type="entry name" value="TPR_ZSWIM8"/>
    <property type="match status" value="1"/>
</dbReference>
<evidence type="ECO:0000256" key="2">
    <source>
        <dbReference type="ARBA" id="ARBA00022771"/>
    </source>
</evidence>
<keyword evidence="9" id="KW-1185">Reference proteome</keyword>
<feature type="domain" description="ZSWIM4-8 C-terminal" evidence="6">
    <location>
        <begin position="1600"/>
        <end position="1779"/>
    </location>
</feature>
<dbReference type="InterPro" id="IPR057945">
    <property type="entry name" value="TPR_ZSWIM8"/>
</dbReference>
<feature type="region of interest" description="Disordered" evidence="4">
    <location>
        <begin position="1"/>
        <end position="77"/>
    </location>
</feature>